<keyword evidence="1" id="KW-0880">Kelch repeat</keyword>
<keyword evidence="4" id="KW-1185">Reference proteome</keyword>
<dbReference type="EMBL" id="JAPFFF010000005">
    <property type="protein sequence ID" value="KAK8889831.1"/>
    <property type="molecule type" value="Genomic_DNA"/>
</dbReference>
<dbReference type="Pfam" id="PF24681">
    <property type="entry name" value="Kelch_KLHDC2_KLHL20_DRC7"/>
    <property type="match status" value="1"/>
</dbReference>
<dbReference type="PANTHER" id="PTHR46093">
    <property type="entry name" value="ACYL-COA-BINDING DOMAIN-CONTAINING PROTEIN 5"/>
    <property type="match status" value="1"/>
</dbReference>
<evidence type="ECO:0000313" key="4">
    <source>
        <dbReference type="Proteomes" id="UP001470230"/>
    </source>
</evidence>
<protein>
    <recommendedName>
        <fullName evidence="5">Kelch motif family protein</fullName>
    </recommendedName>
</protein>
<evidence type="ECO:0000256" key="2">
    <source>
        <dbReference type="ARBA" id="ARBA00022737"/>
    </source>
</evidence>
<dbReference type="SUPFAM" id="SSF117281">
    <property type="entry name" value="Kelch motif"/>
    <property type="match status" value="1"/>
</dbReference>
<evidence type="ECO:0000313" key="3">
    <source>
        <dbReference type="EMBL" id="KAK8889831.1"/>
    </source>
</evidence>
<reference evidence="3 4" key="1">
    <citation type="submission" date="2024-04" db="EMBL/GenBank/DDBJ databases">
        <title>Tritrichomonas musculus Genome.</title>
        <authorList>
            <person name="Alves-Ferreira E."/>
            <person name="Grigg M."/>
            <person name="Lorenzi H."/>
            <person name="Galac M."/>
        </authorList>
    </citation>
    <scope>NUCLEOTIDE SEQUENCE [LARGE SCALE GENOMIC DNA]</scope>
    <source>
        <strain evidence="3 4">EAF2021</strain>
    </source>
</reference>
<proteinExistence type="predicted"/>
<sequence length="406" mass="45987">MGNNQSEEYPKPFLDSNNFYTMHSGINSESRDMSNHNQFSGNNGSFIKQSSDYIPTPLLKTMYHGVWSMVYPDSVPPLTRVGQCHVYDEEKNTIIIAYGCGIDGKCLNDAWALDLKSLTWRCISRKLRSPRQYASAVLIKKRMFIFGGICDCQFFADLHYIDIDTGEVVVVNTEGEIPSPRTSPIFFCNSAKDTLFLWSGYTFDGLSDESAEFVSSLDLTMDTLQWQHFGQSFPGRASASYCCHNSNHYIFGSTNTTGLLAFSEQTGDFKTINCTGSEPQPDLNHTSMISTDEYIFLIGGEATFNYMHLFALDVKRKWWFAFHVRPDGESFATSDGIVNKLGLFMMPREFGASVVYNKEKREIVSVMGSRMMDPPPIFKIYIGEALGSIHMRSDMYEMFKRDISSF</sequence>
<gene>
    <name evidence="3" type="ORF">M9Y10_034585</name>
</gene>
<comment type="caution">
    <text evidence="3">The sequence shown here is derived from an EMBL/GenBank/DDBJ whole genome shotgun (WGS) entry which is preliminary data.</text>
</comment>
<accession>A0ABR2KG58</accession>
<keyword evidence="2" id="KW-0677">Repeat</keyword>
<dbReference type="Gene3D" id="2.120.10.80">
    <property type="entry name" value="Kelch-type beta propeller"/>
    <property type="match status" value="2"/>
</dbReference>
<organism evidence="3 4">
    <name type="scientific">Tritrichomonas musculus</name>
    <dbReference type="NCBI Taxonomy" id="1915356"/>
    <lineage>
        <taxon>Eukaryota</taxon>
        <taxon>Metamonada</taxon>
        <taxon>Parabasalia</taxon>
        <taxon>Tritrichomonadida</taxon>
        <taxon>Tritrichomonadidae</taxon>
        <taxon>Tritrichomonas</taxon>
    </lineage>
</organism>
<dbReference type="PANTHER" id="PTHR46093:SF3">
    <property type="entry name" value="ACYL-COA-BINDING DOMAIN-CONTAINING PROTEIN 4"/>
    <property type="match status" value="1"/>
</dbReference>
<name>A0ABR2KG58_9EUKA</name>
<dbReference type="InterPro" id="IPR015915">
    <property type="entry name" value="Kelch-typ_b-propeller"/>
</dbReference>
<evidence type="ECO:0000256" key="1">
    <source>
        <dbReference type="ARBA" id="ARBA00022441"/>
    </source>
</evidence>
<dbReference type="Proteomes" id="UP001470230">
    <property type="component" value="Unassembled WGS sequence"/>
</dbReference>
<evidence type="ECO:0008006" key="5">
    <source>
        <dbReference type="Google" id="ProtNLM"/>
    </source>
</evidence>